<sequence length="389" mass="41806">MPEIASFVHNGMSVETHSSPPPMGPLGSVVVGIVGTAPDADPLWPKNSPIRIANMGAVAKLDMAGTEVGTLYRTCYELLRIVSVPIYVVIVEEGVDAATTVNNVIGSVDATTGQRLGIQALADCMEIPTHIAAPGFNTKPVADALAALGKRLFAIPVGDGPNTNDNEAVAYSQSLGGDGTGYESFYLVDPFVSVYSQAAKGNVYFSGAASALSCFARVKPWESPAKGGMGVLIQGTARTIDYNIMDKATNGDLMNRHGVSYFARTSMGGFSLIGNRCVMGRFVSQVGLEYAIIRKLAKTAQRAMARNLSESFMNQEIEKLNFWLKSLQADETIMGAQVYLHPTLNNVENYTNGEWHIAIKYHGYAPNEHMVYHLIEDVGIVESFLEGVL</sequence>
<name>A0A934JU65_9GAMM</name>
<dbReference type="AlphaFoldDB" id="A0A934JU65"/>
<gene>
    <name evidence="1" type="ORF">I8J31_20380</name>
</gene>
<reference evidence="1" key="1">
    <citation type="submission" date="2020-12" db="EMBL/GenBank/DDBJ databases">
        <title>Marinomonas arctica sp. nov., a psychrotolerant bacterium isolated from the Arctic.</title>
        <authorList>
            <person name="Zhang Y."/>
        </authorList>
    </citation>
    <scope>NUCLEOTIDE SEQUENCE</scope>
    <source>
        <strain evidence="1">C1424</strain>
    </source>
</reference>
<dbReference type="RefSeq" id="WP_199470422.1">
    <property type="nucleotide sequence ID" value="NZ_JAEMNX010000045.1"/>
</dbReference>
<dbReference type="EMBL" id="JAEMNX010000045">
    <property type="protein sequence ID" value="MBJ7540029.1"/>
    <property type="molecule type" value="Genomic_DNA"/>
</dbReference>
<keyword evidence="2" id="KW-1185">Reference proteome</keyword>
<proteinExistence type="predicted"/>
<comment type="caution">
    <text evidence="1">The sequence shown here is derived from an EMBL/GenBank/DDBJ whole genome shotgun (WGS) entry which is preliminary data.</text>
</comment>
<organism evidence="1 2">
    <name type="scientific">Marinomonas transparens</name>
    <dbReference type="NCBI Taxonomy" id="2795388"/>
    <lineage>
        <taxon>Bacteria</taxon>
        <taxon>Pseudomonadati</taxon>
        <taxon>Pseudomonadota</taxon>
        <taxon>Gammaproteobacteria</taxon>
        <taxon>Oceanospirillales</taxon>
        <taxon>Oceanospirillaceae</taxon>
        <taxon>Marinomonas</taxon>
    </lineage>
</organism>
<evidence type="ECO:0000313" key="2">
    <source>
        <dbReference type="Proteomes" id="UP000628710"/>
    </source>
</evidence>
<evidence type="ECO:0000313" key="1">
    <source>
        <dbReference type="EMBL" id="MBJ7540029.1"/>
    </source>
</evidence>
<accession>A0A934JU65</accession>
<protein>
    <submittedName>
        <fullName evidence="1">Phage tail protein</fullName>
    </submittedName>
</protein>
<dbReference type="Proteomes" id="UP000628710">
    <property type="component" value="Unassembled WGS sequence"/>
</dbReference>